<proteinExistence type="predicted"/>
<name>A0A1Y2CFS1_9FUNG</name>
<organism evidence="2 3">
    <name type="scientific">Rhizoclosmatium globosum</name>
    <dbReference type="NCBI Taxonomy" id="329046"/>
    <lineage>
        <taxon>Eukaryota</taxon>
        <taxon>Fungi</taxon>
        <taxon>Fungi incertae sedis</taxon>
        <taxon>Chytridiomycota</taxon>
        <taxon>Chytridiomycota incertae sedis</taxon>
        <taxon>Chytridiomycetes</taxon>
        <taxon>Chytridiales</taxon>
        <taxon>Chytriomycetaceae</taxon>
        <taxon>Rhizoclosmatium</taxon>
    </lineage>
</organism>
<comment type="caution">
    <text evidence="2">The sequence shown here is derived from an EMBL/GenBank/DDBJ whole genome shotgun (WGS) entry which is preliminary data.</text>
</comment>
<accession>A0A1Y2CFS1</accession>
<keyword evidence="1" id="KW-0472">Membrane</keyword>
<feature type="transmembrane region" description="Helical" evidence="1">
    <location>
        <begin position="47"/>
        <end position="71"/>
    </location>
</feature>
<dbReference type="AlphaFoldDB" id="A0A1Y2CFS1"/>
<keyword evidence="3" id="KW-1185">Reference proteome</keyword>
<keyword evidence="1" id="KW-1133">Transmembrane helix</keyword>
<evidence type="ECO:0000313" key="2">
    <source>
        <dbReference type="EMBL" id="ORY45747.1"/>
    </source>
</evidence>
<dbReference type="Proteomes" id="UP000193642">
    <property type="component" value="Unassembled WGS sequence"/>
</dbReference>
<sequence length="190" mass="21632">MNSTITTEIPPGPSISLPQSMILGGLYGVTIHTFFYDKDGCEIKSFFLNLSSHFFFTTFDACFMGIVVILAHRICWAVSSFLVCTLSYSRLTGLGYNSADLISDGFATIVCISFNYQYLTKDWTTVHDELYWIQARKYSQQVTASRMSDMVDSECKAIPQLDPKHKFNHTSKEFNYKLLLFGLQNISRFT</sequence>
<protein>
    <submittedName>
        <fullName evidence="2">Uncharacterized protein</fullName>
    </submittedName>
</protein>
<keyword evidence="1" id="KW-0812">Transmembrane</keyword>
<feature type="transmembrane region" description="Helical" evidence="1">
    <location>
        <begin position="15"/>
        <end position="35"/>
    </location>
</feature>
<evidence type="ECO:0000313" key="3">
    <source>
        <dbReference type="Proteomes" id="UP000193642"/>
    </source>
</evidence>
<dbReference type="EMBL" id="MCGO01000019">
    <property type="protein sequence ID" value="ORY45747.1"/>
    <property type="molecule type" value="Genomic_DNA"/>
</dbReference>
<gene>
    <name evidence="2" type="ORF">BCR33DRAFT_716373</name>
</gene>
<evidence type="ECO:0000256" key="1">
    <source>
        <dbReference type="SAM" id="Phobius"/>
    </source>
</evidence>
<reference evidence="2 3" key="1">
    <citation type="submission" date="2016-07" db="EMBL/GenBank/DDBJ databases">
        <title>Pervasive Adenine N6-methylation of Active Genes in Fungi.</title>
        <authorList>
            <consortium name="DOE Joint Genome Institute"/>
            <person name="Mondo S.J."/>
            <person name="Dannebaum R.O."/>
            <person name="Kuo R.C."/>
            <person name="Labutti K."/>
            <person name="Haridas S."/>
            <person name="Kuo A."/>
            <person name="Salamov A."/>
            <person name="Ahrendt S.R."/>
            <person name="Lipzen A."/>
            <person name="Sullivan W."/>
            <person name="Andreopoulos W.B."/>
            <person name="Clum A."/>
            <person name="Lindquist E."/>
            <person name="Daum C."/>
            <person name="Ramamoorthy G.K."/>
            <person name="Gryganskyi A."/>
            <person name="Culley D."/>
            <person name="Magnuson J.K."/>
            <person name="James T.Y."/>
            <person name="O'Malley M.A."/>
            <person name="Stajich J.E."/>
            <person name="Spatafora J.W."/>
            <person name="Visel A."/>
            <person name="Grigoriev I.V."/>
        </authorList>
    </citation>
    <scope>NUCLEOTIDE SEQUENCE [LARGE SCALE GENOMIC DNA]</scope>
    <source>
        <strain evidence="2 3">JEL800</strain>
    </source>
</reference>